<accession>A0A6N8IWZ8</accession>
<dbReference type="AlphaFoldDB" id="A0A6N8IWZ8"/>
<evidence type="ECO:0000256" key="1">
    <source>
        <dbReference type="ARBA" id="ARBA00006484"/>
    </source>
</evidence>
<reference evidence="4 5" key="1">
    <citation type="submission" date="2019-12" db="EMBL/GenBank/DDBJ databases">
        <authorList>
            <person name="Huq M.A."/>
        </authorList>
    </citation>
    <scope>NUCLEOTIDE SEQUENCE [LARGE SCALE GENOMIC DNA]</scope>
    <source>
        <strain evidence="4 5">MAH-25</strain>
    </source>
</reference>
<dbReference type="Gene3D" id="3.40.50.720">
    <property type="entry name" value="NAD(P)-binding Rossmann-like Domain"/>
    <property type="match status" value="1"/>
</dbReference>
<name>A0A6N8IWZ8_9BURK</name>
<dbReference type="Proteomes" id="UP000469385">
    <property type="component" value="Unassembled WGS sequence"/>
</dbReference>
<sequence>MSTNTSAARVAVVTGGSRGIGRAIALALARQGWDVCISYASNAAAADETVKAVQQAGRQALAVQADMASHADIQRLFAACRKTFGRLDALVNNAGVVGGLRSIFDADPAHLREVFDANVLGCFLCAGEAAKAMSTQKGGQGGAIVNMSSVAARTGGMPQEAHYAASKGAVDSLTLALTRELAPHGIRVNAVRPGLIDTSIHEAHGGQATLDKLAPTVPLARVGTVDEVAEVVAFLCGPQSSYMHGALVDVSGGR</sequence>
<evidence type="ECO:0000313" key="5">
    <source>
        <dbReference type="Proteomes" id="UP000469385"/>
    </source>
</evidence>
<gene>
    <name evidence="4" type="ORF">GON04_18010</name>
</gene>
<comment type="caution">
    <text evidence="4">The sequence shown here is derived from an EMBL/GenBank/DDBJ whole genome shotgun (WGS) entry which is preliminary data.</text>
</comment>
<evidence type="ECO:0000256" key="2">
    <source>
        <dbReference type="ARBA" id="ARBA00023002"/>
    </source>
</evidence>
<dbReference type="PANTHER" id="PTHR43639">
    <property type="entry name" value="OXIDOREDUCTASE, SHORT-CHAIN DEHYDROGENASE/REDUCTASE FAMILY (AFU_ORTHOLOGUE AFUA_5G02870)"/>
    <property type="match status" value="1"/>
</dbReference>
<dbReference type="GO" id="GO:0016491">
    <property type="term" value="F:oxidoreductase activity"/>
    <property type="evidence" value="ECO:0007669"/>
    <property type="project" value="UniProtKB-KW"/>
</dbReference>
<dbReference type="FunFam" id="3.40.50.720:FF:000084">
    <property type="entry name" value="Short-chain dehydrogenase reductase"/>
    <property type="match status" value="1"/>
</dbReference>
<dbReference type="PRINTS" id="PR00080">
    <property type="entry name" value="SDRFAMILY"/>
</dbReference>
<dbReference type="EMBL" id="WSEL01000009">
    <property type="protein sequence ID" value="MVQ31357.1"/>
    <property type="molecule type" value="Genomic_DNA"/>
</dbReference>
<dbReference type="InterPro" id="IPR036291">
    <property type="entry name" value="NAD(P)-bd_dom_sf"/>
</dbReference>
<dbReference type="SUPFAM" id="SSF51735">
    <property type="entry name" value="NAD(P)-binding Rossmann-fold domains"/>
    <property type="match status" value="1"/>
</dbReference>
<organism evidence="4 5">
    <name type="scientific">Ramlibacter pinisoli</name>
    <dbReference type="NCBI Taxonomy" id="2682844"/>
    <lineage>
        <taxon>Bacteria</taxon>
        <taxon>Pseudomonadati</taxon>
        <taxon>Pseudomonadota</taxon>
        <taxon>Betaproteobacteria</taxon>
        <taxon>Burkholderiales</taxon>
        <taxon>Comamonadaceae</taxon>
        <taxon>Ramlibacter</taxon>
    </lineage>
</organism>
<dbReference type="SMART" id="SM00822">
    <property type="entry name" value="PKS_KR"/>
    <property type="match status" value="1"/>
</dbReference>
<dbReference type="RefSeq" id="WP_157399415.1">
    <property type="nucleotide sequence ID" value="NZ_WSEL01000009.1"/>
</dbReference>
<dbReference type="InterPro" id="IPR057326">
    <property type="entry name" value="KR_dom"/>
</dbReference>
<keyword evidence="2" id="KW-0560">Oxidoreductase</keyword>
<proteinExistence type="inferred from homology"/>
<evidence type="ECO:0000313" key="4">
    <source>
        <dbReference type="EMBL" id="MVQ31357.1"/>
    </source>
</evidence>
<dbReference type="Pfam" id="PF13561">
    <property type="entry name" value="adh_short_C2"/>
    <property type="match status" value="1"/>
</dbReference>
<comment type="similarity">
    <text evidence="1">Belongs to the short-chain dehydrogenases/reductases (SDR) family.</text>
</comment>
<evidence type="ECO:0000259" key="3">
    <source>
        <dbReference type="SMART" id="SM00822"/>
    </source>
</evidence>
<dbReference type="PANTHER" id="PTHR43639:SF1">
    <property type="entry name" value="SHORT-CHAIN DEHYDROGENASE_REDUCTASE FAMILY PROTEIN"/>
    <property type="match status" value="1"/>
</dbReference>
<protein>
    <submittedName>
        <fullName evidence="4">SDR family oxidoreductase</fullName>
    </submittedName>
</protein>
<keyword evidence="5" id="KW-1185">Reference proteome</keyword>
<dbReference type="PRINTS" id="PR00081">
    <property type="entry name" value="GDHRDH"/>
</dbReference>
<feature type="domain" description="Ketoreductase" evidence="3">
    <location>
        <begin position="9"/>
        <end position="194"/>
    </location>
</feature>
<dbReference type="InterPro" id="IPR002347">
    <property type="entry name" value="SDR_fam"/>
</dbReference>
<dbReference type="CDD" id="cd05233">
    <property type="entry name" value="SDR_c"/>
    <property type="match status" value="1"/>
</dbReference>